<accession>A0A8X6NDG6</accession>
<proteinExistence type="predicted"/>
<dbReference type="Proteomes" id="UP000887013">
    <property type="component" value="Unassembled WGS sequence"/>
</dbReference>
<keyword evidence="1" id="KW-0812">Transmembrane</keyword>
<name>A0A8X6NDG6_NEPPI</name>
<sequence length="101" mass="11639">MLTPGSLSSHPLKEWCALSDRVEKSRFLCGRGDPGQWDEAARDVGPFTPWEFLHVSHATCQVTLPKRDYYIWHLIAFLFLTLATKHFNSGLHVRFDVQIQI</sequence>
<evidence type="ECO:0000313" key="3">
    <source>
        <dbReference type="Proteomes" id="UP000887013"/>
    </source>
</evidence>
<protein>
    <submittedName>
        <fullName evidence="2">Uncharacterized protein</fullName>
    </submittedName>
</protein>
<reference evidence="2" key="1">
    <citation type="submission" date="2020-08" db="EMBL/GenBank/DDBJ databases">
        <title>Multicomponent nature underlies the extraordinary mechanical properties of spider dragline silk.</title>
        <authorList>
            <person name="Kono N."/>
            <person name="Nakamura H."/>
            <person name="Mori M."/>
            <person name="Yoshida Y."/>
            <person name="Ohtoshi R."/>
            <person name="Malay A.D."/>
            <person name="Moran D.A.P."/>
            <person name="Tomita M."/>
            <person name="Numata K."/>
            <person name="Arakawa K."/>
        </authorList>
    </citation>
    <scope>NUCLEOTIDE SEQUENCE</scope>
</reference>
<feature type="transmembrane region" description="Helical" evidence="1">
    <location>
        <begin position="69"/>
        <end position="87"/>
    </location>
</feature>
<dbReference type="AlphaFoldDB" id="A0A8X6NDG6"/>
<comment type="caution">
    <text evidence="2">The sequence shown here is derived from an EMBL/GenBank/DDBJ whole genome shotgun (WGS) entry which is preliminary data.</text>
</comment>
<keyword evidence="3" id="KW-1185">Reference proteome</keyword>
<dbReference type="EMBL" id="BMAW01103087">
    <property type="protein sequence ID" value="GFT07338.1"/>
    <property type="molecule type" value="Genomic_DNA"/>
</dbReference>
<keyword evidence="1" id="KW-0472">Membrane</keyword>
<keyword evidence="1" id="KW-1133">Transmembrane helix</keyword>
<evidence type="ECO:0000313" key="2">
    <source>
        <dbReference type="EMBL" id="GFT07338.1"/>
    </source>
</evidence>
<gene>
    <name evidence="2" type="ORF">NPIL_492821</name>
</gene>
<dbReference type="OrthoDB" id="10505757at2759"/>
<evidence type="ECO:0000256" key="1">
    <source>
        <dbReference type="SAM" id="Phobius"/>
    </source>
</evidence>
<organism evidence="2 3">
    <name type="scientific">Nephila pilipes</name>
    <name type="common">Giant wood spider</name>
    <name type="synonym">Nephila maculata</name>
    <dbReference type="NCBI Taxonomy" id="299642"/>
    <lineage>
        <taxon>Eukaryota</taxon>
        <taxon>Metazoa</taxon>
        <taxon>Ecdysozoa</taxon>
        <taxon>Arthropoda</taxon>
        <taxon>Chelicerata</taxon>
        <taxon>Arachnida</taxon>
        <taxon>Araneae</taxon>
        <taxon>Araneomorphae</taxon>
        <taxon>Entelegynae</taxon>
        <taxon>Araneoidea</taxon>
        <taxon>Nephilidae</taxon>
        <taxon>Nephila</taxon>
    </lineage>
</organism>